<comment type="caution">
    <text evidence="1">The sequence shown here is derived from an EMBL/GenBank/DDBJ whole genome shotgun (WGS) entry which is preliminary data.</text>
</comment>
<proteinExistence type="predicted"/>
<accession>A0ABN7VAG0</accession>
<sequence>KLEEIEDTSKISKAFVFSLIQSLWSVGILRNKGFVRISGNKEIVSDHSLLEILDRRFS</sequence>
<reference evidence="1 2" key="1">
    <citation type="submission" date="2021-06" db="EMBL/GenBank/DDBJ databases">
        <authorList>
            <person name="Kallberg Y."/>
            <person name="Tangrot J."/>
            <person name="Rosling A."/>
        </authorList>
    </citation>
    <scope>NUCLEOTIDE SEQUENCE [LARGE SCALE GENOMIC DNA]</scope>
    <source>
        <strain evidence="1 2">120-4 pot B 10/14</strain>
    </source>
</reference>
<organism evidence="1 2">
    <name type="scientific">Gigaspora margarita</name>
    <dbReference type="NCBI Taxonomy" id="4874"/>
    <lineage>
        <taxon>Eukaryota</taxon>
        <taxon>Fungi</taxon>
        <taxon>Fungi incertae sedis</taxon>
        <taxon>Mucoromycota</taxon>
        <taxon>Glomeromycotina</taxon>
        <taxon>Glomeromycetes</taxon>
        <taxon>Diversisporales</taxon>
        <taxon>Gigasporaceae</taxon>
        <taxon>Gigaspora</taxon>
    </lineage>
</organism>
<evidence type="ECO:0000313" key="2">
    <source>
        <dbReference type="Proteomes" id="UP000789901"/>
    </source>
</evidence>
<feature type="non-terminal residue" evidence="1">
    <location>
        <position position="1"/>
    </location>
</feature>
<name>A0ABN7VAG0_GIGMA</name>
<dbReference type="EMBL" id="CAJVQB010011436">
    <property type="protein sequence ID" value="CAG8747691.1"/>
    <property type="molecule type" value="Genomic_DNA"/>
</dbReference>
<dbReference type="Proteomes" id="UP000789901">
    <property type="component" value="Unassembled WGS sequence"/>
</dbReference>
<keyword evidence="2" id="KW-1185">Reference proteome</keyword>
<evidence type="ECO:0000313" key="1">
    <source>
        <dbReference type="EMBL" id="CAG8747691.1"/>
    </source>
</evidence>
<gene>
    <name evidence="1" type="ORF">GMARGA_LOCUS16048</name>
</gene>
<protein>
    <submittedName>
        <fullName evidence="1">10155_t:CDS:1</fullName>
    </submittedName>
</protein>